<evidence type="ECO:0000313" key="1">
    <source>
        <dbReference type="EMBL" id="KAF7303658.1"/>
    </source>
</evidence>
<dbReference type="GeneID" id="59345225"/>
<evidence type="ECO:0008006" key="3">
    <source>
        <dbReference type="Google" id="ProtNLM"/>
    </source>
</evidence>
<proteinExistence type="predicted"/>
<sequence>MPEPLAAAMPRSRKTLPKRPRVVDTNNCLLEMCNHVIPHPITHNPIFLRTKAIHSSSYVCTPYRYVPQVPQELIDTIIDYIDDMATLKACSLVCWAFVPASRTHIFHTVCLEMLHDAPAKFFAILARNPHLEVYIRDLTIYRDCGTDLWMKPGSPLPAILSMLNHVERFSLLGCWGDWKDIPRHFANAIHRVISLRTLDRLHLLTASNVPPAVLNSALSVRVLSMFHVSVDSKQNVKRSLRLPHIRDSSSSSSPEFLNLSVDSKVGTILEYMRAPGSAYFANVRRLAINPIPNSPNSAGNFAKVLSSVETTLERLDVQIHESHYEPFDTSKLNMMRALQLHIIKKGVNTIPELLVPFVARLRAMNPRLQSLTIVIHLPFEAVDAGLDYPCVDRLKAIDFHLSDEATGFTELKEVLFKIVAEASPPTLLLNYPSFVSDHLPRTRARGILKVEEGTRVRDMAVMPLLPYTGVWPHRSKKNDTQNSTSR</sequence>
<dbReference type="RefSeq" id="XP_037220630.1">
    <property type="nucleotide sequence ID" value="XM_037362709.1"/>
</dbReference>
<accession>A0A8H6SPW5</accession>
<name>A0A8H6SPW5_9AGAR</name>
<evidence type="ECO:0000313" key="2">
    <source>
        <dbReference type="Proteomes" id="UP000636479"/>
    </source>
</evidence>
<organism evidence="1 2">
    <name type="scientific">Mycena indigotica</name>
    <dbReference type="NCBI Taxonomy" id="2126181"/>
    <lineage>
        <taxon>Eukaryota</taxon>
        <taxon>Fungi</taxon>
        <taxon>Dikarya</taxon>
        <taxon>Basidiomycota</taxon>
        <taxon>Agaricomycotina</taxon>
        <taxon>Agaricomycetes</taxon>
        <taxon>Agaricomycetidae</taxon>
        <taxon>Agaricales</taxon>
        <taxon>Marasmiineae</taxon>
        <taxon>Mycenaceae</taxon>
        <taxon>Mycena</taxon>
    </lineage>
</organism>
<dbReference type="Proteomes" id="UP000636479">
    <property type="component" value="Unassembled WGS sequence"/>
</dbReference>
<comment type="caution">
    <text evidence="1">The sequence shown here is derived from an EMBL/GenBank/DDBJ whole genome shotgun (WGS) entry which is preliminary data.</text>
</comment>
<reference evidence="1" key="1">
    <citation type="submission" date="2020-05" db="EMBL/GenBank/DDBJ databases">
        <title>Mycena genomes resolve the evolution of fungal bioluminescence.</title>
        <authorList>
            <person name="Tsai I.J."/>
        </authorList>
    </citation>
    <scope>NUCLEOTIDE SEQUENCE</scope>
    <source>
        <strain evidence="1">171206Taipei</strain>
    </source>
</reference>
<keyword evidence="2" id="KW-1185">Reference proteome</keyword>
<dbReference type="AlphaFoldDB" id="A0A8H6SPW5"/>
<dbReference type="EMBL" id="JACAZF010000005">
    <property type="protein sequence ID" value="KAF7303658.1"/>
    <property type="molecule type" value="Genomic_DNA"/>
</dbReference>
<gene>
    <name evidence="1" type="ORF">MIND_00595200</name>
</gene>
<dbReference type="OrthoDB" id="3048163at2759"/>
<protein>
    <recommendedName>
        <fullName evidence="3">F-box domain-containing protein</fullName>
    </recommendedName>
</protein>